<dbReference type="EMBL" id="CAJMWW010000028">
    <property type="protein sequence ID" value="CAE6403085.1"/>
    <property type="molecule type" value="Genomic_DNA"/>
</dbReference>
<name>A0A8H2WV75_9AGAM</name>
<evidence type="ECO:0000313" key="3">
    <source>
        <dbReference type="Proteomes" id="UP000663841"/>
    </source>
</evidence>
<gene>
    <name evidence="2" type="ORF">RDB_LOCUS10267</name>
</gene>
<evidence type="ECO:0000256" key="1">
    <source>
        <dbReference type="SAM" id="MobiDB-lite"/>
    </source>
</evidence>
<accession>A0A8H2WV75</accession>
<comment type="caution">
    <text evidence="2">The sequence shown here is derived from an EMBL/GenBank/DDBJ whole genome shotgun (WGS) entry which is preliminary data.</text>
</comment>
<feature type="compositionally biased region" description="Basic and acidic residues" evidence="1">
    <location>
        <begin position="272"/>
        <end position="291"/>
    </location>
</feature>
<proteinExistence type="predicted"/>
<sequence>MSNSQSENDQQTFGTVVNAVGVMTMLGQLVQLGAHFSSKYQPDPAKELEKVQRELESFNVLLGREKYIVTRDTLENFERRYMRIQIQIEKESERIKAGSKAKSEKHESFENIGRIRGNIQKVRKDLMTSSARARNMRSTSTIRIEIDDSAIANTSGGLGSISRKVWEMCSSSKRKPESSVLPTHIEPNVNVPCEGELSQSASGIQDEAGYYLSFIQVDGTERFVHSEDLKNDPSIAPELVAAIVATTGARQQGAPVVPASRSSTHPVQNEINLDRVSENIDDHETRGDGSV</sequence>
<organism evidence="2 3">
    <name type="scientific">Rhizoctonia solani</name>
    <dbReference type="NCBI Taxonomy" id="456999"/>
    <lineage>
        <taxon>Eukaryota</taxon>
        <taxon>Fungi</taxon>
        <taxon>Dikarya</taxon>
        <taxon>Basidiomycota</taxon>
        <taxon>Agaricomycotina</taxon>
        <taxon>Agaricomycetes</taxon>
        <taxon>Cantharellales</taxon>
        <taxon>Ceratobasidiaceae</taxon>
        <taxon>Rhizoctonia</taxon>
    </lineage>
</organism>
<protein>
    <submittedName>
        <fullName evidence="2">Uncharacterized protein</fullName>
    </submittedName>
</protein>
<dbReference type="AlphaFoldDB" id="A0A8H2WV75"/>
<feature type="compositionally biased region" description="Polar residues" evidence="1">
    <location>
        <begin position="260"/>
        <end position="271"/>
    </location>
</feature>
<reference evidence="2" key="1">
    <citation type="submission" date="2021-01" db="EMBL/GenBank/DDBJ databases">
        <authorList>
            <person name="Kaushik A."/>
        </authorList>
    </citation>
    <scope>NUCLEOTIDE SEQUENCE</scope>
    <source>
        <strain evidence="2">AG3-T5</strain>
    </source>
</reference>
<evidence type="ECO:0000313" key="2">
    <source>
        <dbReference type="EMBL" id="CAE6403085.1"/>
    </source>
</evidence>
<feature type="region of interest" description="Disordered" evidence="1">
    <location>
        <begin position="254"/>
        <end position="291"/>
    </location>
</feature>
<dbReference type="Proteomes" id="UP000663841">
    <property type="component" value="Unassembled WGS sequence"/>
</dbReference>